<name>A0A2N1PJ16_9BACT</name>
<dbReference type="GO" id="GO:0007165">
    <property type="term" value="P:signal transduction"/>
    <property type="evidence" value="ECO:0007669"/>
    <property type="project" value="UniProtKB-KW"/>
</dbReference>
<dbReference type="Pfam" id="PF12729">
    <property type="entry name" value="4HB_MCP_1"/>
    <property type="match status" value="1"/>
</dbReference>
<dbReference type="GO" id="GO:0006935">
    <property type="term" value="P:chemotaxis"/>
    <property type="evidence" value="ECO:0007669"/>
    <property type="project" value="UniProtKB-KW"/>
</dbReference>
<proteinExistence type="inferred from homology"/>
<dbReference type="SMART" id="SM00283">
    <property type="entry name" value="MA"/>
    <property type="match status" value="1"/>
</dbReference>
<dbReference type="Gene3D" id="6.10.340.10">
    <property type="match status" value="1"/>
</dbReference>
<dbReference type="PROSITE" id="PS50111">
    <property type="entry name" value="CHEMOTAXIS_TRANSDUC_2"/>
    <property type="match status" value="1"/>
</dbReference>
<dbReference type="SMART" id="SM00304">
    <property type="entry name" value="HAMP"/>
    <property type="match status" value="1"/>
</dbReference>
<dbReference type="Pfam" id="PF00015">
    <property type="entry name" value="MCPsignal"/>
    <property type="match status" value="1"/>
</dbReference>
<dbReference type="PROSITE" id="PS50885">
    <property type="entry name" value="HAMP"/>
    <property type="match status" value="1"/>
</dbReference>
<dbReference type="EMBL" id="PGXC01000052">
    <property type="protein sequence ID" value="PKK88306.1"/>
    <property type="molecule type" value="Genomic_DNA"/>
</dbReference>
<dbReference type="GO" id="GO:0005886">
    <property type="term" value="C:plasma membrane"/>
    <property type="evidence" value="ECO:0007669"/>
    <property type="project" value="TreeGrafter"/>
</dbReference>
<dbReference type="SUPFAM" id="SSF58104">
    <property type="entry name" value="Methyl-accepting chemotaxis protein (MCP) signaling domain"/>
    <property type="match status" value="1"/>
</dbReference>
<keyword evidence="5" id="KW-0812">Transmembrane</keyword>
<dbReference type="InterPro" id="IPR032255">
    <property type="entry name" value="HBM"/>
</dbReference>
<accession>A0A2N1PJ16</accession>
<dbReference type="Gene3D" id="1.10.287.950">
    <property type="entry name" value="Methyl-accepting chemotaxis protein"/>
    <property type="match status" value="1"/>
</dbReference>
<reference evidence="8 9" key="1">
    <citation type="journal article" date="2017" name="ISME J.">
        <title>Potential for microbial H2 and metal transformations associated with novel bacteria and archaea in deep terrestrial subsurface sediments.</title>
        <authorList>
            <person name="Hernsdorf A.W."/>
            <person name="Amano Y."/>
            <person name="Miyakawa K."/>
            <person name="Ise K."/>
            <person name="Suzuki Y."/>
            <person name="Anantharaman K."/>
            <person name="Probst A."/>
            <person name="Burstein D."/>
            <person name="Thomas B.C."/>
            <person name="Banfield J.F."/>
        </authorList>
    </citation>
    <scope>NUCLEOTIDE SEQUENCE [LARGE SCALE GENOMIC DNA]</scope>
    <source>
        <strain evidence="8">HGW-Wallbacteria-1</strain>
    </source>
</reference>
<organism evidence="8 9">
    <name type="scientific">Candidatus Wallbacteria bacterium HGW-Wallbacteria-1</name>
    <dbReference type="NCBI Taxonomy" id="2013854"/>
    <lineage>
        <taxon>Bacteria</taxon>
        <taxon>Candidatus Walliibacteriota</taxon>
    </lineage>
</organism>
<sequence length="648" mass="70849">MRIGMKIGGGFFVLSVLILVVGLISYFSLQDSSKGFETYRVMARTTGAIGMGQSDILDMRTKVSDYIAHADEEDLRQYRIHIESARKNIDIASNLLNDVDHRRALSTSLTRLEEYDAHFTRLVKLTRKYAENYDLMVENGNSLKNSLRQVIESSQSTQEVRGWVLEILSYLLETRLNIMKFTLDRDVKFKAMADETVEKLFDLLDSERGHSMKEFTEQARQQVENYRKAMDGNLNLQISLNREVSESLDVIGPEINNILEERLFTIKALQDAMGPRLMAENNSSILRIFWLVFSAVLAGILFGILITRGITGPVFKAVEMAGSIRLGDVSRRVDILTSDEIGDLGKALNSMADNLEEKVSVLEAVSSGDLTRTVKLASEQDVFGKSLNRMTRKLQQVMSDILDMAEHSDSSASQLADASQSLSQGASEQASSIEEITSSITQIGSQARTNSENADQATRLAVAAKESADKGNVDMNRMIGSMHKIGDSSQKMASVIKAIDEIAFQTNLLALNAAVEAARAGKYGKGFAVVAQEVRDLAGRSARAAHETAELIESSISQIAEGSDIAGATAASLGEINNSVVRAADLVEEIAAASREQATGIHQIIQALSQIEIVTQQSTASAEETASAAEEIAGQATTLKEQVEQFRI</sequence>
<evidence type="ECO:0000256" key="3">
    <source>
        <dbReference type="PROSITE-ProRule" id="PRU00284"/>
    </source>
</evidence>
<dbReference type="PANTHER" id="PTHR43531:SF14">
    <property type="entry name" value="METHYL-ACCEPTING CHEMOTAXIS PROTEIN I-RELATED"/>
    <property type="match status" value="1"/>
</dbReference>
<evidence type="ECO:0000256" key="2">
    <source>
        <dbReference type="ARBA" id="ARBA00029447"/>
    </source>
</evidence>
<dbReference type="GO" id="GO:0004888">
    <property type="term" value="F:transmembrane signaling receptor activity"/>
    <property type="evidence" value="ECO:0007669"/>
    <property type="project" value="TreeGrafter"/>
</dbReference>
<evidence type="ECO:0000256" key="4">
    <source>
        <dbReference type="SAM" id="MobiDB-lite"/>
    </source>
</evidence>
<dbReference type="PANTHER" id="PTHR43531">
    <property type="entry name" value="PROTEIN ICFG"/>
    <property type="match status" value="1"/>
</dbReference>
<keyword evidence="5" id="KW-0472">Membrane</keyword>
<keyword evidence="1" id="KW-0488">Methylation</keyword>
<dbReference type="InterPro" id="IPR003660">
    <property type="entry name" value="HAMP_dom"/>
</dbReference>
<feature type="domain" description="HAMP" evidence="7">
    <location>
        <begin position="308"/>
        <end position="360"/>
    </location>
</feature>
<feature type="transmembrane region" description="Helical" evidence="5">
    <location>
        <begin position="7"/>
        <end position="29"/>
    </location>
</feature>
<evidence type="ECO:0000313" key="9">
    <source>
        <dbReference type="Proteomes" id="UP000233256"/>
    </source>
</evidence>
<dbReference type="Pfam" id="PF00672">
    <property type="entry name" value="HAMP"/>
    <property type="match status" value="1"/>
</dbReference>
<evidence type="ECO:0000259" key="6">
    <source>
        <dbReference type="PROSITE" id="PS50111"/>
    </source>
</evidence>
<evidence type="ECO:0000256" key="1">
    <source>
        <dbReference type="ARBA" id="ARBA00022481"/>
    </source>
</evidence>
<evidence type="ECO:0000256" key="5">
    <source>
        <dbReference type="SAM" id="Phobius"/>
    </source>
</evidence>
<dbReference type="InterPro" id="IPR004089">
    <property type="entry name" value="MCPsignal_dom"/>
</dbReference>
<feature type="compositionally biased region" description="Low complexity" evidence="4">
    <location>
        <begin position="410"/>
        <end position="433"/>
    </location>
</feature>
<comment type="similarity">
    <text evidence="2">Belongs to the methyl-accepting chemotaxis (MCP) protein family.</text>
</comment>
<dbReference type="CDD" id="cd11386">
    <property type="entry name" value="MCP_signal"/>
    <property type="match status" value="1"/>
</dbReference>
<feature type="region of interest" description="Disordered" evidence="4">
    <location>
        <begin position="408"/>
        <end position="433"/>
    </location>
</feature>
<protein>
    <recommendedName>
        <fullName evidence="10">Methyl-accepting chemotaxis protein</fullName>
    </recommendedName>
</protein>
<dbReference type="CDD" id="cd06225">
    <property type="entry name" value="HAMP"/>
    <property type="match status" value="1"/>
</dbReference>
<comment type="caution">
    <text evidence="8">The sequence shown here is derived from an EMBL/GenBank/DDBJ whole genome shotgun (WGS) entry which is preliminary data.</text>
</comment>
<feature type="transmembrane region" description="Helical" evidence="5">
    <location>
        <begin position="288"/>
        <end position="306"/>
    </location>
</feature>
<dbReference type="InterPro" id="IPR051310">
    <property type="entry name" value="MCP_chemotaxis"/>
</dbReference>
<dbReference type="SMART" id="SM01358">
    <property type="entry name" value="HBM"/>
    <property type="match status" value="1"/>
</dbReference>
<feature type="domain" description="Methyl-accepting transducer" evidence="6">
    <location>
        <begin position="404"/>
        <end position="633"/>
    </location>
</feature>
<keyword evidence="3" id="KW-0807">Transducer</keyword>
<evidence type="ECO:0008006" key="10">
    <source>
        <dbReference type="Google" id="ProtNLM"/>
    </source>
</evidence>
<evidence type="ECO:0000313" key="8">
    <source>
        <dbReference type="EMBL" id="PKK88306.1"/>
    </source>
</evidence>
<dbReference type="Proteomes" id="UP000233256">
    <property type="component" value="Unassembled WGS sequence"/>
</dbReference>
<keyword evidence="5" id="KW-1133">Transmembrane helix</keyword>
<gene>
    <name evidence="8" type="ORF">CVV64_19340</name>
</gene>
<dbReference type="AlphaFoldDB" id="A0A2N1PJ16"/>
<dbReference type="InterPro" id="IPR024478">
    <property type="entry name" value="HlyB_4HB_MCP"/>
</dbReference>
<evidence type="ECO:0000259" key="7">
    <source>
        <dbReference type="PROSITE" id="PS50885"/>
    </source>
</evidence>